<comment type="caution">
    <text evidence="1">The sequence shown here is derived from an EMBL/GenBank/DDBJ whole genome shotgun (WGS) entry which is preliminary data.</text>
</comment>
<accession>A0AAV7GI50</accession>
<gene>
    <name evidence="1" type="ORF">IEQ34_014133</name>
</gene>
<dbReference type="EMBL" id="JAGFBR010000013">
    <property type="protein sequence ID" value="KAH0456226.1"/>
    <property type="molecule type" value="Genomic_DNA"/>
</dbReference>
<evidence type="ECO:0000313" key="2">
    <source>
        <dbReference type="Proteomes" id="UP000775213"/>
    </source>
</evidence>
<proteinExistence type="predicted"/>
<dbReference type="AlphaFoldDB" id="A0AAV7GI50"/>
<dbReference type="Proteomes" id="UP000775213">
    <property type="component" value="Unassembled WGS sequence"/>
</dbReference>
<name>A0AAV7GI50_DENCH</name>
<keyword evidence="2" id="KW-1185">Reference proteome</keyword>
<dbReference type="PANTHER" id="PTHR31839:SF85">
    <property type="entry name" value="AP2_ERF DOMAIN-CONTAINING PROTEIN"/>
    <property type="match status" value="1"/>
</dbReference>
<organism evidence="1 2">
    <name type="scientific">Dendrobium chrysotoxum</name>
    <name type="common">Orchid</name>
    <dbReference type="NCBI Taxonomy" id="161865"/>
    <lineage>
        <taxon>Eukaryota</taxon>
        <taxon>Viridiplantae</taxon>
        <taxon>Streptophyta</taxon>
        <taxon>Embryophyta</taxon>
        <taxon>Tracheophyta</taxon>
        <taxon>Spermatophyta</taxon>
        <taxon>Magnoliopsida</taxon>
        <taxon>Liliopsida</taxon>
        <taxon>Asparagales</taxon>
        <taxon>Orchidaceae</taxon>
        <taxon>Epidendroideae</taxon>
        <taxon>Malaxideae</taxon>
        <taxon>Dendrobiinae</taxon>
        <taxon>Dendrobium</taxon>
    </lineage>
</organism>
<dbReference type="PANTHER" id="PTHR31839">
    <property type="entry name" value="DEHYDRATION-RESPONSIVE ELEMENT-BINDING PROTEIN 1D"/>
    <property type="match status" value="1"/>
</dbReference>
<reference evidence="1 2" key="1">
    <citation type="journal article" date="2021" name="Hortic Res">
        <title>Chromosome-scale assembly of the Dendrobium chrysotoxum genome enhances the understanding of orchid evolution.</title>
        <authorList>
            <person name="Zhang Y."/>
            <person name="Zhang G.Q."/>
            <person name="Zhang D."/>
            <person name="Liu X.D."/>
            <person name="Xu X.Y."/>
            <person name="Sun W.H."/>
            <person name="Yu X."/>
            <person name="Zhu X."/>
            <person name="Wang Z.W."/>
            <person name="Zhao X."/>
            <person name="Zhong W.Y."/>
            <person name="Chen H."/>
            <person name="Yin W.L."/>
            <person name="Huang T."/>
            <person name="Niu S.C."/>
            <person name="Liu Z.J."/>
        </authorList>
    </citation>
    <scope>NUCLEOTIDE SEQUENCE [LARGE SCALE GENOMIC DNA]</scope>
    <source>
        <strain evidence="1">Lindl</strain>
    </source>
</reference>
<evidence type="ECO:0000313" key="1">
    <source>
        <dbReference type="EMBL" id="KAH0456226.1"/>
    </source>
</evidence>
<protein>
    <submittedName>
        <fullName evidence="1">Uncharacterized protein</fullName>
    </submittedName>
</protein>
<dbReference type="GO" id="GO:0003700">
    <property type="term" value="F:DNA-binding transcription factor activity"/>
    <property type="evidence" value="ECO:0007669"/>
    <property type="project" value="InterPro"/>
</dbReference>
<sequence>MAAITYDVAVLAIRGDNVVFNFPDIIRSHVVPKSNSVADIRATAVAAAIQFGARPKTMDTSEVPSQEIGEYVDEEELFNMPQILIEMAEGLMVSTPRFGPLESD</sequence>
<dbReference type="InterPro" id="IPR045277">
    <property type="entry name" value="DRE1A-I"/>
</dbReference>